<comment type="caution">
    <text evidence="1">The sequence shown here is derived from an EMBL/GenBank/DDBJ whole genome shotgun (WGS) entry which is preliminary data.</text>
</comment>
<proteinExistence type="predicted"/>
<dbReference type="AlphaFoldDB" id="A0AAE0FKK8"/>
<gene>
    <name evidence="1" type="ORF">CYMTET_30351</name>
</gene>
<evidence type="ECO:0000313" key="1">
    <source>
        <dbReference type="EMBL" id="KAK3260706.1"/>
    </source>
</evidence>
<dbReference type="Proteomes" id="UP001190700">
    <property type="component" value="Unassembled WGS sequence"/>
</dbReference>
<protein>
    <submittedName>
        <fullName evidence="1">Uncharacterized protein</fullName>
    </submittedName>
</protein>
<organism evidence="1 2">
    <name type="scientific">Cymbomonas tetramitiformis</name>
    <dbReference type="NCBI Taxonomy" id="36881"/>
    <lineage>
        <taxon>Eukaryota</taxon>
        <taxon>Viridiplantae</taxon>
        <taxon>Chlorophyta</taxon>
        <taxon>Pyramimonadophyceae</taxon>
        <taxon>Pyramimonadales</taxon>
        <taxon>Pyramimonadaceae</taxon>
        <taxon>Cymbomonas</taxon>
    </lineage>
</organism>
<dbReference type="EMBL" id="LGRX02017485">
    <property type="protein sequence ID" value="KAK3260706.1"/>
    <property type="molecule type" value="Genomic_DNA"/>
</dbReference>
<reference evidence="1 2" key="1">
    <citation type="journal article" date="2015" name="Genome Biol. Evol.">
        <title>Comparative Genomics of a Bacterivorous Green Alga Reveals Evolutionary Causalities and Consequences of Phago-Mixotrophic Mode of Nutrition.</title>
        <authorList>
            <person name="Burns J.A."/>
            <person name="Paasch A."/>
            <person name="Narechania A."/>
            <person name="Kim E."/>
        </authorList>
    </citation>
    <scope>NUCLEOTIDE SEQUENCE [LARGE SCALE GENOMIC DNA]</scope>
    <source>
        <strain evidence="1 2">PLY_AMNH</strain>
    </source>
</reference>
<keyword evidence="2" id="KW-1185">Reference proteome</keyword>
<name>A0AAE0FKK8_9CHLO</name>
<evidence type="ECO:0000313" key="2">
    <source>
        <dbReference type="Proteomes" id="UP001190700"/>
    </source>
</evidence>
<accession>A0AAE0FKK8</accession>
<sequence>MRAPQAFEAFTKVEEAWNEMEISPKERRRAWGGLAQRTFEGQGIAAELPGQEGGMISVQHLEELLAALQKPLQTKREQRAQLELRCKSAMLSLEMAEVNMQMAALRSEVGNGVGERTLKVLEARVLPMEGWIQQAELKKELAALKKETDQKLRSQLTREETVKIKSVAQRKEADLRTKLEELVEHFGARTR</sequence>